<protein>
    <submittedName>
        <fullName evidence="1">Uncharacterized protein</fullName>
    </submittedName>
</protein>
<dbReference type="AlphaFoldDB" id="A0AA35Q663"/>
<dbReference type="Proteomes" id="UP001160390">
    <property type="component" value="Unassembled WGS sequence"/>
</dbReference>
<name>A0AA35Q663_9HYPO</name>
<evidence type="ECO:0000313" key="1">
    <source>
        <dbReference type="EMBL" id="CAI6092955.1"/>
    </source>
</evidence>
<sequence length="78" mass="8456">MSQTKPVIAIVPGGFCSPDVYAKFADIPQNDSFKVIVPRLKVTESLPLKDPATKEFKDLANKDLPGYQGRKAVIAGHS</sequence>
<keyword evidence="2" id="KW-1185">Reference proteome</keyword>
<evidence type="ECO:0000313" key="2">
    <source>
        <dbReference type="Proteomes" id="UP001160390"/>
    </source>
</evidence>
<comment type="caution">
    <text evidence="1">The sequence shown here is derived from an EMBL/GenBank/DDBJ whole genome shotgun (WGS) entry which is preliminary data.</text>
</comment>
<dbReference type="EMBL" id="CABFNP030001245">
    <property type="protein sequence ID" value="CAI6092955.1"/>
    <property type="molecule type" value="Genomic_DNA"/>
</dbReference>
<organism evidence="1 2">
    <name type="scientific">Clonostachys chloroleuca</name>
    <dbReference type="NCBI Taxonomy" id="1926264"/>
    <lineage>
        <taxon>Eukaryota</taxon>
        <taxon>Fungi</taxon>
        <taxon>Dikarya</taxon>
        <taxon>Ascomycota</taxon>
        <taxon>Pezizomycotina</taxon>
        <taxon>Sordariomycetes</taxon>
        <taxon>Hypocreomycetidae</taxon>
        <taxon>Hypocreales</taxon>
        <taxon>Bionectriaceae</taxon>
        <taxon>Clonostachys</taxon>
    </lineage>
</organism>
<accession>A0AA35Q663</accession>
<proteinExistence type="predicted"/>
<reference evidence="1" key="1">
    <citation type="submission" date="2023-01" db="EMBL/GenBank/DDBJ databases">
        <authorList>
            <person name="Piombo E."/>
        </authorList>
    </citation>
    <scope>NUCLEOTIDE SEQUENCE</scope>
</reference>
<gene>
    <name evidence="1" type="ORF">CCHLO57077_00000019</name>
</gene>